<keyword evidence="2 7" id="KW-0813">Transport</keyword>
<accession>A0ABW2F9I4</accession>
<dbReference type="RefSeq" id="WP_378052686.1">
    <property type="nucleotide sequence ID" value="NZ_JBHMDN010000055.1"/>
</dbReference>
<comment type="similarity">
    <text evidence="7">Belongs to the binding-protein-dependent transport system permease family.</text>
</comment>
<keyword evidence="4 7" id="KW-0812">Transmembrane</keyword>
<proteinExistence type="inferred from homology"/>
<dbReference type="InterPro" id="IPR035906">
    <property type="entry name" value="MetI-like_sf"/>
</dbReference>
<dbReference type="SUPFAM" id="SSF161098">
    <property type="entry name" value="MetI-like"/>
    <property type="match status" value="1"/>
</dbReference>
<dbReference type="EMBL" id="JBHTAI010000005">
    <property type="protein sequence ID" value="MFC7148861.1"/>
    <property type="molecule type" value="Genomic_DNA"/>
</dbReference>
<evidence type="ECO:0000313" key="10">
    <source>
        <dbReference type="Proteomes" id="UP001596378"/>
    </source>
</evidence>
<keyword evidence="3" id="KW-1003">Cell membrane</keyword>
<evidence type="ECO:0000256" key="3">
    <source>
        <dbReference type="ARBA" id="ARBA00022475"/>
    </source>
</evidence>
<feature type="transmembrane region" description="Helical" evidence="7">
    <location>
        <begin position="255"/>
        <end position="276"/>
    </location>
</feature>
<dbReference type="PROSITE" id="PS51257">
    <property type="entry name" value="PROKAR_LIPOPROTEIN"/>
    <property type="match status" value="1"/>
</dbReference>
<dbReference type="PROSITE" id="PS50928">
    <property type="entry name" value="ABC_TM1"/>
    <property type="match status" value="1"/>
</dbReference>
<protein>
    <submittedName>
        <fullName evidence="9">Carbohydrate ABC transporter permease</fullName>
    </submittedName>
</protein>
<feature type="transmembrane region" description="Helical" evidence="7">
    <location>
        <begin position="181"/>
        <end position="203"/>
    </location>
</feature>
<name>A0ABW2F9I4_9BACL</name>
<dbReference type="PANTHER" id="PTHR43744:SF9">
    <property type="entry name" value="POLYGALACTURONAN_RHAMNOGALACTURONAN TRANSPORT SYSTEM PERMEASE PROTEIN YTCP"/>
    <property type="match status" value="1"/>
</dbReference>
<feature type="transmembrane region" description="Helical" evidence="7">
    <location>
        <begin position="142"/>
        <end position="160"/>
    </location>
</feature>
<dbReference type="InterPro" id="IPR000515">
    <property type="entry name" value="MetI-like"/>
</dbReference>
<feature type="transmembrane region" description="Helical" evidence="7">
    <location>
        <begin position="12"/>
        <end position="35"/>
    </location>
</feature>
<keyword evidence="5 7" id="KW-1133">Transmembrane helix</keyword>
<evidence type="ECO:0000256" key="6">
    <source>
        <dbReference type="ARBA" id="ARBA00023136"/>
    </source>
</evidence>
<evidence type="ECO:0000256" key="2">
    <source>
        <dbReference type="ARBA" id="ARBA00022448"/>
    </source>
</evidence>
<dbReference type="Proteomes" id="UP001596378">
    <property type="component" value="Unassembled WGS sequence"/>
</dbReference>
<comment type="subcellular location">
    <subcellularLocation>
        <location evidence="1 7">Cell membrane</location>
        <topology evidence="1 7">Multi-pass membrane protein</topology>
    </subcellularLocation>
</comment>
<evidence type="ECO:0000313" key="9">
    <source>
        <dbReference type="EMBL" id="MFC7148861.1"/>
    </source>
</evidence>
<dbReference type="Pfam" id="PF00528">
    <property type="entry name" value="BPD_transp_1"/>
    <property type="match status" value="1"/>
</dbReference>
<dbReference type="PANTHER" id="PTHR43744">
    <property type="entry name" value="ABC TRANSPORTER PERMEASE PROTEIN MG189-RELATED-RELATED"/>
    <property type="match status" value="1"/>
</dbReference>
<gene>
    <name evidence="9" type="ORF">ACFQMJ_10010</name>
</gene>
<evidence type="ECO:0000256" key="4">
    <source>
        <dbReference type="ARBA" id="ARBA00022692"/>
    </source>
</evidence>
<evidence type="ECO:0000259" key="8">
    <source>
        <dbReference type="PROSITE" id="PS50928"/>
    </source>
</evidence>
<evidence type="ECO:0000256" key="5">
    <source>
        <dbReference type="ARBA" id="ARBA00022989"/>
    </source>
</evidence>
<comment type="caution">
    <text evidence="9">The sequence shown here is derived from an EMBL/GenBank/DDBJ whole genome shotgun (WGS) entry which is preliminary data.</text>
</comment>
<dbReference type="Gene3D" id="1.10.3720.10">
    <property type="entry name" value="MetI-like"/>
    <property type="match status" value="1"/>
</dbReference>
<keyword evidence="10" id="KW-1185">Reference proteome</keyword>
<sequence>MRDSIGDKVFFGINAALLSLFALSCILPLVHLLALSLSDQSAIASGAVSFWPSGLTAMAYEKLASGTNIVRATLNSFEIMAVGTALNLLFTLLCAYPLSRNLMYGRRFFTLAIVFTMLFSGGMIPGFLLVKSLGLVNTYGALWFPGLVSVYNMLVLRTFFVGIPDELVEAARIDGCGEWRMLLRIFLPLSLPVFVALGLFYGVGHWNAFFNVMLFIHSPDKHNLAVLVQQMIQSQQLMQEIGNLSPEDFTSLTPVSIRSAGVIVMVLPMLVVYPFLQKYFLKGILIGAIKG</sequence>
<evidence type="ECO:0000256" key="1">
    <source>
        <dbReference type="ARBA" id="ARBA00004651"/>
    </source>
</evidence>
<evidence type="ECO:0000256" key="7">
    <source>
        <dbReference type="RuleBase" id="RU363032"/>
    </source>
</evidence>
<keyword evidence="6 7" id="KW-0472">Membrane</keyword>
<feature type="domain" description="ABC transmembrane type-1" evidence="8">
    <location>
        <begin position="73"/>
        <end position="276"/>
    </location>
</feature>
<organism evidence="9 10">
    <name type="scientific">Cohnella cellulosilytica</name>
    <dbReference type="NCBI Taxonomy" id="986710"/>
    <lineage>
        <taxon>Bacteria</taxon>
        <taxon>Bacillati</taxon>
        <taxon>Bacillota</taxon>
        <taxon>Bacilli</taxon>
        <taxon>Bacillales</taxon>
        <taxon>Paenibacillaceae</taxon>
        <taxon>Cohnella</taxon>
    </lineage>
</organism>
<feature type="transmembrane region" description="Helical" evidence="7">
    <location>
        <begin position="108"/>
        <end position="130"/>
    </location>
</feature>
<reference evidence="10" key="1">
    <citation type="journal article" date="2019" name="Int. J. Syst. Evol. Microbiol.">
        <title>The Global Catalogue of Microorganisms (GCM) 10K type strain sequencing project: providing services to taxonomists for standard genome sequencing and annotation.</title>
        <authorList>
            <consortium name="The Broad Institute Genomics Platform"/>
            <consortium name="The Broad Institute Genome Sequencing Center for Infectious Disease"/>
            <person name="Wu L."/>
            <person name="Ma J."/>
        </authorList>
    </citation>
    <scope>NUCLEOTIDE SEQUENCE [LARGE SCALE GENOMIC DNA]</scope>
    <source>
        <strain evidence="10">KCTC 12907</strain>
    </source>
</reference>
<dbReference type="CDD" id="cd06261">
    <property type="entry name" value="TM_PBP2"/>
    <property type="match status" value="1"/>
</dbReference>
<feature type="transmembrane region" description="Helical" evidence="7">
    <location>
        <begin position="72"/>
        <end position="96"/>
    </location>
</feature>